<dbReference type="AlphaFoldDB" id="A0A9Q1QPT4"/>
<protein>
    <submittedName>
        <fullName evidence="2">Uncharacterized protein</fullName>
    </submittedName>
</protein>
<evidence type="ECO:0000313" key="2">
    <source>
        <dbReference type="EMBL" id="KAJ8450102.1"/>
    </source>
</evidence>
<gene>
    <name evidence="2" type="ORF">Cgig2_033296</name>
</gene>
<name>A0A9Q1QPT4_9CARY</name>
<feature type="compositionally biased region" description="Polar residues" evidence="1">
    <location>
        <begin position="117"/>
        <end position="129"/>
    </location>
</feature>
<keyword evidence="3" id="KW-1185">Reference proteome</keyword>
<feature type="region of interest" description="Disordered" evidence="1">
    <location>
        <begin position="107"/>
        <end position="180"/>
    </location>
</feature>
<sequence>MHGLGLPRVSSKSNLASGTLESVVNQATKKSHPGGACDPIPDSDLAPWFAPASVSVAMDALVPTANPGGACCVGCSTTRVGSCSAAAHVPVGSDWSVSGSESMRRDTCRQMSGGVNGLTSTSPENTKTVTVDDHDSVCHSRHQKERGKEQEIEKKGTRKSSVSTKRSRAAAIHNQSERVK</sequence>
<comment type="caution">
    <text evidence="2">The sequence shown here is derived from an EMBL/GenBank/DDBJ whole genome shotgun (WGS) entry which is preliminary data.</text>
</comment>
<feature type="compositionally biased region" description="Basic and acidic residues" evidence="1">
    <location>
        <begin position="146"/>
        <end position="155"/>
    </location>
</feature>
<accession>A0A9Q1QPT4</accession>
<reference evidence="2" key="1">
    <citation type="submission" date="2022-04" db="EMBL/GenBank/DDBJ databases">
        <title>Carnegiea gigantea Genome sequencing and assembly v2.</title>
        <authorList>
            <person name="Copetti D."/>
            <person name="Sanderson M.J."/>
            <person name="Burquez A."/>
            <person name="Wojciechowski M.F."/>
        </authorList>
    </citation>
    <scope>NUCLEOTIDE SEQUENCE</scope>
    <source>
        <strain evidence="2">SGP5-SGP5p</strain>
        <tissue evidence="2">Aerial part</tissue>
    </source>
</reference>
<dbReference type="EMBL" id="JAKOGI010000017">
    <property type="protein sequence ID" value="KAJ8450102.1"/>
    <property type="molecule type" value="Genomic_DNA"/>
</dbReference>
<evidence type="ECO:0000313" key="3">
    <source>
        <dbReference type="Proteomes" id="UP001153076"/>
    </source>
</evidence>
<dbReference type="Proteomes" id="UP001153076">
    <property type="component" value="Unassembled WGS sequence"/>
</dbReference>
<proteinExistence type="predicted"/>
<evidence type="ECO:0000256" key="1">
    <source>
        <dbReference type="SAM" id="MobiDB-lite"/>
    </source>
</evidence>
<dbReference type="OrthoDB" id="71302at2759"/>
<organism evidence="2 3">
    <name type="scientific">Carnegiea gigantea</name>
    <dbReference type="NCBI Taxonomy" id="171969"/>
    <lineage>
        <taxon>Eukaryota</taxon>
        <taxon>Viridiplantae</taxon>
        <taxon>Streptophyta</taxon>
        <taxon>Embryophyta</taxon>
        <taxon>Tracheophyta</taxon>
        <taxon>Spermatophyta</taxon>
        <taxon>Magnoliopsida</taxon>
        <taxon>eudicotyledons</taxon>
        <taxon>Gunneridae</taxon>
        <taxon>Pentapetalae</taxon>
        <taxon>Caryophyllales</taxon>
        <taxon>Cactineae</taxon>
        <taxon>Cactaceae</taxon>
        <taxon>Cactoideae</taxon>
        <taxon>Echinocereeae</taxon>
        <taxon>Carnegiea</taxon>
    </lineage>
</organism>